<accession>A0A2M4B5B6</accession>
<proteinExistence type="predicted"/>
<dbReference type="AlphaFoldDB" id="A0A2M4B5B6"/>
<evidence type="ECO:0000256" key="1">
    <source>
        <dbReference type="SAM" id="MobiDB-lite"/>
    </source>
</evidence>
<sequence>MSSSSFTLRLRISLNPALLVVSGSSSNSLNLGAASSEPDSSEYSASGSNDLLILSERVTGFFFILANY</sequence>
<protein>
    <submittedName>
        <fullName evidence="2">Putative secreted protein</fullName>
    </submittedName>
</protein>
<feature type="region of interest" description="Disordered" evidence="1">
    <location>
        <begin position="26"/>
        <end position="46"/>
    </location>
</feature>
<dbReference type="EMBL" id="GGFK01014886">
    <property type="protein sequence ID" value="MBW48207.1"/>
    <property type="molecule type" value="Transcribed_RNA"/>
</dbReference>
<name>A0A2M4B5B6_9DIPT</name>
<organism evidence="2">
    <name type="scientific">Anopheles triannulatus</name>
    <dbReference type="NCBI Taxonomy" id="58253"/>
    <lineage>
        <taxon>Eukaryota</taxon>
        <taxon>Metazoa</taxon>
        <taxon>Ecdysozoa</taxon>
        <taxon>Arthropoda</taxon>
        <taxon>Hexapoda</taxon>
        <taxon>Insecta</taxon>
        <taxon>Pterygota</taxon>
        <taxon>Neoptera</taxon>
        <taxon>Endopterygota</taxon>
        <taxon>Diptera</taxon>
        <taxon>Nematocera</taxon>
        <taxon>Culicoidea</taxon>
        <taxon>Culicidae</taxon>
        <taxon>Anophelinae</taxon>
        <taxon>Anopheles</taxon>
    </lineage>
</organism>
<reference evidence="2" key="1">
    <citation type="submission" date="2018-01" db="EMBL/GenBank/DDBJ databases">
        <title>An insight into the sialome of Amazonian anophelines.</title>
        <authorList>
            <person name="Ribeiro J.M."/>
            <person name="Scarpassa V."/>
            <person name="Calvo E."/>
        </authorList>
    </citation>
    <scope>NUCLEOTIDE SEQUENCE</scope>
    <source>
        <tissue evidence="2">Salivary glands</tissue>
    </source>
</reference>
<evidence type="ECO:0000313" key="2">
    <source>
        <dbReference type="EMBL" id="MBW48207.1"/>
    </source>
</evidence>